<keyword evidence="3" id="KW-1185">Reference proteome</keyword>
<sequence>MQNNQEAPAPNFRRPWAHNNNNSPLAAAQPPAWAENNRMDFASRSPFLPTLEIPSGSQPIPTHSMSHEEVQLYPGLPVNPFLQHHQHNAARNPNHLGEFHHAPNEVNIGHNFMPFVPCDHHAKLFTPQEYRRIMNFAKLSHKNKIPYMYIPEGVPPPMPMHAFGVPTQLLNNNLTTRFK</sequence>
<comment type="caution">
    <text evidence="2">The sequence shown here is derived from an EMBL/GenBank/DDBJ whole genome shotgun (WGS) entry which is preliminary data.</text>
</comment>
<dbReference type="EMBL" id="CAJHJT010000012">
    <property type="protein sequence ID" value="CAD6997926.1"/>
    <property type="molecule type" value="Genomic_DNA"/>
</dbReference>
<accession>A0A811UJ04</accession>
<proteinExistence type="predicted"/>
<evidence type="ECO:0000313" key="3">
    <source>
        <dbReference type="Proteomes" id="UP000606786"/>
    </source>
</evidence>
<gene>
    <name evidence="2" type="ORF">CCAP1982_LOCUS6544</name>
</gene>
<evidence type="ECO:0000256" key="1">
    <source>
        <dbReference type="SAM" id="MobiDB-lite"/>
    </source>
</evidence>
<name>A0A811UJ04_CERCA</name>
<organism evidence="2 3">
    <name type="scientific">Ceratitis capitata</name>
    <name type="common">Mediterranean fruit fly</name>
    <name type="synonym">Tephritis capitata</name>
    <dbReference type="NCBI Taxonomy" id="7213"/>
    <lineage>
        <taxon>Eukaryota</taxon>
        <taxon>Metazoa</taxon>
        <taxon>Ecdysozoa</taxon>
        <taxon>Arthropoda</taxon>
        <taxon>Hexapoda</taxon>
        <taxon>Insecta</taxon>
        <taxon>Pterygota</taxon>
        <taxon>Neoptera</taxon>
        <taxon>Endopterygota</taxon>
        <taxon>Diptera</taxon>
        <taxon>Brachycera</taxon>
        <taxon>Muscomorpha</taxon>
        <taxon>Tephritoidea</taxon>
        <taxon>Tephritidae</taxon>
        <taxon>Ceratitis</taxon>
        <taxon>Ceratitis</taxon>
    </lineage>
</organism>
<protein>
    <submittedName>
        <fullName evidence="2">(Mediterranean fruit fly) hypothetical protein</fullName>
    </submittedName>
</protein>
<dbReference type="AlphaFoldDB" id="A0A811UJ04"/>
<evidence type="ECO:0000313" key="2">
    <source>
        <dbReference type="EMBL" id="CAD6997926.1"/>
    </source>
</evidence>
<dbReference type="Proteomes" id="UP000606786">
    <property type="component" value="Unassembled WGS sequence"/>
</dbReference>
<feature type="region of interest" description="Disordered" evidence="1">
    <location>
        <begin position="1"/>
        <end position="28"/>
    </location>
</feature>
<reference evidence="2" key="1">
    <citation type="submission" date="2020-11" db="EMBL/GenBank/DDBJ databases">
        <authorList>
            <person name="Whitehead M."/>
        </authorList>
    </citation>
    <scope>NUCLEOTIDE SEQUENCE</scope>
    <source>
        <strain evidence="2">EGII</strain>
    </source>
</reference>